<gene>
    <name evidence="3" type="ORF">FME95_10635</name>
</gene>
<proteinExistence type="predicted"/>
<keyword evidence="4" id="KW-1185">Reference proteome</keyword>
<comment type="caution">
    <text evidence="3">The sequence shown here is derived from an EMBL/GenBank/DDBJ whole genome shotgun (WGS) entry which is preliminary data.</text>
</comment>
<keyword evidence="1" id="KW-1133">Transmembrane helix</keyword>
<sequence>MNARQLLFVLVFIALLLLAGSVTLGVKQSRVFAQTNELIVAYESLMQWQKHAEQRPAKESVLNRYAQQIINNLPELVGNTDQPVSELTQYLFDYSASPNQPASVDVFQSDILESAILWELLDCHQQQTRLAHLANYISVGLGFTLLGLGLNAYFMGRRSKDYRLAPFLEDNPNPVFGLNFNGKIIYSNVAANKALQQLLPYSDDVSMLLPDDYGMLLNKLKSEQQTTAVWNRELKDRLYKFSVHLMPNYGRIHIYGEDVTEQEKIRAHNHFLAFHDPICELANRQKYEQLVNDLHDESLDITLVMTRVIGTSALLSNQGLLVVDQFVKDLSARLTRAYRAVDSFGERRAEVIRFDNSLFGCLYFGRLTERQCRYLTSLLEQCGEAPYVSGNREHYFKIKSGAVCEKSSRSAQFVMQKANIALDSLRDPEQSFLLFDESIEAEMRESERVHNALRHAVQLDELAMVYQPQQDLRTGSLVGFEALMRWNNHGKNVPPDVFIPLAEKTGLIHGIGNWAMREVLRQSIDWQNQPAIKLKQIAFNVSAQEFSRQDFIESIEVALADYPATPDTIQIELTESLLIDDEQAAIEKLHTLKELGFTVAIDDFGTGYSSFSYLSRFPIDKLKIDRSFITNMANGERDIAIVAAMINVAHRLGIGVIAEGVETLEQRDILLSMECDQIQGFLFGKPMNSVDATLFCVNEGVSQ</sequence>
<dbReference type="Proteomes" id="UP000321764">
    <property type="component" value="Unassembled WGS sequence"/>
</dbReference>
<dbReference type="InterPro" id="IPR001633">
    <property type="entry name" value="EAL_dom"/>
</dbReference>
<reference evidence="3 4" key="1">
    <citation type="submission" date="2019-07" db="EMBL/GenBank/DDBJ databases">
        <title>Reinekea sp. strain SSH23 genome sequencing and assembly.</title>
        <authorList>
            <person name="Kim I."/>
        </authorList>
    </citation>
    <scope>NUCLEOTIDE SEQUENCE [LARGE SCALE GENOMIC DNA]</scope>
    <source>
        <strain evidence="3 4">SSH23</strain>
    </source>
</reference>
<evidence type="ECO:0000313" key="3">
    <source>
        <dbReference type="EMBL" id="TXR51876.1"/>
    </source>
</evidence>
<feature type="transmembrane region" description="Helical" evidence="1">
    <location>
        <begin position="133"/>
        <end position="154"/>
    </location>
</feature>
<dbReference type="Pfam" id="PF00563">
    <property type="entry name" value="EAL"/>
    <property type="match status" value="1"/>
</dbReference>
<dbReference type="Gene3D" id="3.30.70.270">
    <property type="match status" value="1"/>
</dbReference>
<evidence type="ECO:0000259" key="2">
    <source>
        <dbReference type="PROSITE" id="PS50883"/>
    </source>
</evidence>
<dbReference type="AlphaFoldDB" id="A0A5C8Z4N5"/>
<dbReference type="Gene3D" id="3.20.20.450">
    <property type="entry name" value="EAL domain"/>
    <property type="match status" value="1"/>
</dbReference>
<name>A0A5C8Z4N5_9GAMM</name>
<dbReference type="GO" id="GO:0071111">
    <property type="term" value="F:cyclic-guanylate-specific phosphodiesterase activity"/>
    <property type="evidence" value="ECO:0007669"/>
    <property type="project" value="InterPro"/>
</dbReference>
<dbReference type="RefSeq" id="WP_147714473.1">
    <property type="nucleotide sequence ID" value="NZ_VKAD01000002.1"/>
</dbReference>
<dbReference type="OrthoDB" id="9816034at2"/>
<dbReference type="InterPro" id="IPR029787">
    <property type="entry name" value="Nucleotide_cyclase"/>
</dbReference>
<protein>
    <submittedName>
        <fullName evidence="3">EAL domain-containing protein</fullName>
    </submittedName>
</protein>
<dbReference type="SMART" id="SM00052">
    <property type="entry name" value="EAL"/>
    <property type="match status" value="1"/>
</dbReference>
<evidence type="ECO:0000313" key="4">
    <source>
        <dbReference type="Proteomes" id="UP000321764"/>
    </source>
</evidence>
<dbReference type="InterPro" id="IPR050706">
    <property type="entry name" value="Cyclic-di-GMP_PDE-like"/>
</dbReference>
<feature type="domain" description="EAL" evidence="2">
    <location>
        <begin position="446"/>
        <end position="700"/>
    </location>
</feature>
<keyword evidence="1" id="KW-0472">Membrane</keyword>
<evidence type="ECO:0000256" key="1">
    <source>
        <dbReference type="SAM" id="Phobius"/>
    </source>
</evidence>
<dbReference type="SUPFAM" id="SSF141868">
    <property type="entry name" value="EAL domain-like"/>
    <property type="match status" value="1"/>
</dbReference>
<dbReference type="InterPro" id="IPR043128">
    <property type="entry name" value="Rev_trsase/Diguanyl_cyclase"/>
</dbReference>
<dbReference type="InterPro" id="IPR035919">
    <property type="entry name" value="EAL_sf"/>
</dbReference>
<accession>A0A5C8Z4N5</accession>
<dbReference type="PANTHER" id="PTHR33121">
    <property type="entry name" value="CYCLIC DI-GMP PHOSPHODIESTERASE PDEF"/>
    <property type="match status" value="1"/>
</dbReference>
<dbReference type="CDD" id="cd01948">
    <property type="entry name" value="EAL"/>
    <property type="match status" value="1"/>
</dbReference>
<organism evidence="3 4">
    <name type="scientific">Reinekea thalattae</name>
    <dbReference type="NCBI Taxonomy" id="2593301"/>
    <lineage>
        <taxon>Bacteria</taxon>
        <taxon>Pseudomonadati</taxon>
        <taxon>Pseudomonadota</taxon>
        <taxon>Gammaproteobacteria</taxon>
        <taxon>Oceanospirillales</taxon>
        <taxon>Saccharospirillaceae</taxon>
        <taxon>Reinekea</taxon>
    </lineage>
</organism>
<dbReference type="SUPFAM" id="SSF55073">
    <property type="entry name" value="Nucleotide cyclase"/>
    <property type="match status" value="1"/>
</dbReference>
<dbReference type="EMBL" id="VKAD01000002">
    <property type="protein sequence ID" value="TXR51876.1"/>
    <property type="molecule type" value="Genomic_DNA"/>
</dbReference>
<dbReference type="PROSITE" id="PS50883">
    <property type="entry name" value="EAL"/>
    <property type="match status" value="1"/>
</dbReference>
<dbReference type="PANTHER" id="PTHR33121:SF70">
    <property type="entry name" value="SIGNALING PROTEIN YKOW"/>
    <property type="match status" value="1"/>
</dbReference>
<keyword evidence="1" id="KW-0812">Transmembrane</keyword>